<feature type="domain" description="Gingipain" evidence="3">
    <location>
        <begin position="554"/>
        <end position="926"/>
    </location>
</feature>
<evidence type="ECO:0000256" key="1">
    <source>
        <dbReference type="ARBA" id="ARBA00022729"/>
    </source>
</evidence>
<dbReference type="GO" id="GO:0006508">
    <property type="term" value="P:proteolysis"/>
    <property type="evidence" value="ECO:0007669"/>
    <property type="project" value="InterPro"/>
</dbReference>
<dbReference type="OrthoDB" id="9809780at2"/>
<dbReference type="InterPro" id="IPR001769">
    <property type="entry name" value="Gingipain"/>
</dbReference>
<reference evidence="4 5" key="1">
    <citation type="submission" date="2018-10" db="EMBL/GenBank/DDBJ databases">
        <title>Genomic Encyclopedia of Archaeal and Bacterial Type Strains, Phase II (KMG-II): from individual species to whole genera.</title>
        <authorList>
            <person name="Goeker M."/>
        </authorList>
    </citation>
    <scope>NUCLEOTIDE SEQUENCE [LARGE SCALE GENOMIC DNA]</scope>
    <source>
        <strain evidence="4 5">DSM 23424</strain>
    </source>
</reference>
<dbReference type="EMBL" id="REFC01000015">
    <property type="protein sequence ID" value="RMA57145.1"/>
    <property type="molecule type" value="Genomic_DNA"/>
</dbReference>
<dbReference type="Gene3D" id="3.40.50.1460">
    <property type="match status" value="1"/>
</dbReference>
<dbReference type="CDD" id="cd02258">
    <property type="entry name" value="Peptidase_C25_N"/>
    <property type="match status" value="1"/>
</dbReference>
<dbReference type="Gene3D" id="2.60.40.4070">
    <property type="match status" value="1"/>
</dbReference>
<dbReference type="NCBIfam" id="NF033707">
    <property type="entry name" value="T9SS_sortase"/>
    <property type="match status" value="1"/>
</dbReference>
<dbReference type="NCBIfam" id="TIGR04183">
    <property type="entry name" value="Por_Secre_tail"/>
    <property type="match status" value="1"/>
</dbReference>
<dbReference type="GO" id="GO:0008234">
    <property type="term" value="F:cysteine-type peptidase activity"/>
    <property type="evidence" value="ECO:0007669"/>
    <property type="project" value="InterPro"/>
</dbReference>
<dbReference type="Pfam" id="PF01364">
    <property type="entry name" value="Peptidase_C25"/>
    <property type="match status" value="1"/>
</dbReference>
<dbReference type="PROSITE" id="PS00267">
    <property type="entry name" value="TACHYKININ"/>
    <property type="match status" value="1"/>
</dbReference>
<sequence>MKKKILLISLLILPFLLKAQTKNISITWLDDTSQTTGYQGAKVSSEAIGKAVKVHQGYLSQDFSIFTDTWEDTGLANPTSLRLSNIQYGTISSEELKKIKTSQVPNSLQFSIQSHKGRDKIYTSVSVSPVINQNGLYKKVLSFSVNYNKSNANIGQRPLQLSNSVLATGSWYKFKIDQTGIYRLDKNFLNDLGMNTDGIDPRTIKVYGHGGLPLPYRNRYNTEFDIPQNAIQVLGEEDGSFDGSDAVLFYGIGVRGYDDTEDTFTSIATPINDTNVNPYSDDSYYYVTADGAPGLRVQAMVEPTSAPNITITDFHDYQFHELDENSPGLVGRRWMGNRFDIESEQSFEFNFPNIVTNVEPMHIVIKAGAVSEVMTSMAVSINGASVDPLSFGPVGNFQLVLTTDDYREDFPPPGDGNLKIDLAYNNSGNPSGIGYLDYIGIQGLRQLKGVEGQLKFQNNNVSTLSGTGEYQISNATQFSQVWDITNKGFINAKSNETGDVFSFKATMGELRKYVAVNPNNYFEPIQISPSQIPNQNLKGTIFNDEAGNFKDIDYLIVTAPFLIQPALRLANHHKNVYGLNVKVVTTDKIYEEFSSGKQDLSAIRNFVRYIYENASSADKRIKYLNLFGDTSVDYKNRLKNNNNIVPTYHTLYSGSTHDSYMSDDFFGMMGATELDDEGLMYGPEKLDIAVGRMVVDEVGLANAMVDKVIAYSSKESYGNWRNNFLLISDDLDQDNEWTLEVNLDALGDRISDEKPFVNVKKIHSDAYQQETSAGGQRYPQVNEAIINNIELGAVIVDYFGHGGEDGLAAEFIYTKEIAKNLKNTNRYPCIVTVTCEFSKFDNPLRITAGELTYQNREGGAISLLTTTRSISIGLGIVFNDSLADQLFGFGTNTPNTPAEGLRLSKNTLITPERRVVFFIGDPALHLAFPKREIRLTEVNGVPVSQFTGNLRALDRVSMKGVVVDEQGNLLTNYNGVLQAKIFDKDIQRQTLSNDGNFNNFIMQFKTLGESLFNGKATISSGTFEFEYVMPRDTQIPIGKGRVSLYSSRNGILEDQSGVNLDISMGGLNEDAPEDNQGPRIQLFMNDESFVSGGITNESPILLAKLADENGLNTSSGIGHDMIAILDGDESNPFVLNEYYQADVDDYSKGALNYKLRDLEDGLHTLTLKAWDVYNNSSTAEIQFIVAGGDAIEITKVLNYPNPFVDYTEFWFNHNRPYEPLDVQVQVFTVTGKVVWSKSETLAAEGSYLSRRITWNGRDDFGDRIGKGVYIYKITVKSTLTNKRVEKFEKLVIL</sequence>
<gene>
    <name evidence="4" type="ORF">BXY75_3028</name>
</gene>
<dbReference type="InterPro" id="IPR026444">
    <property type="entry name" value="Secre_tail"/>
</dbReference>
<dbReference type="RefSeq" id="WP_121908562.1">
    <property type="nucleotide sequence ID" value="NZ_REFC01000015.1"/>
</dbReference>
<feature type="chain" id="PRO_5018325950" evidence="2">
    <location>
        <begin position="20"/>
        <end position="1293"/>
    </location>
</feature>
<keyword evidence="1 2" id="KW-0732">Signal</keyword>
<feature type="signal peptide" evidence="2">
    <location>
        <begin position="1"/>
        <end position="19"/>
    </location>
</feature>
<evidence type="ECO:0000259" key="3">
    <source>
        <dbReference type="Pfam" id="PF01364"/>
    </source>
</evidence>
<name>A0A3L9YGA7_9FLAO</name>
<dbReference type="InterPro" id="IPR029031">
    <property type="entry name" value="Gingipain_N_sf"/>
</dbReference>
<organism evidence="4 5">
    <name type="scientific">Ulvibacter antarcticus</name>
    <dbReference type="NCBI Taxonomy" id="442714"/>
    <lineage>
        <taxon>Bacteria</taxon>
        <taxon>Pseudomonadati</taxon>
        <taxon>Bacteroidota</taxon>
        <taxon>Flavobacteriia</taxon>
        <taxon>Flavobacteriales</taxon>
        <taxon>Flavobacteriaceae</taxon>
        <taxon>Ulvibacter</taxon>
    </lineage>
</organism>
<dbReference type="InterPro" id="IPR029030">
    <property type="entry name" value="Caspase-like_dom_sf"/>
</dbReference>
<protein>
    <submittedName>
        <fullName evidence="4">Putative secreted protein (Por secretion system target)</fullName>
    </submittedName>
</protein>
<proteinExistence type="predicted"/>
<evidence type="ECO:0000313" key="5">
    <source>
        <dbReference type="Proteomes" id="UP000271339"/>
    </source>
</evidence>
<dbReference type="Proteomes" id="UP000271339">
    <property type="component" value="Unassembled WGS sequence"/>
</dbReference>
<dbReference type="Gene3D" id="3.40.50.10390">
    <property type="entry name" value="Gingipain r, domain 1"/>
    <property type="match status" value="1"/>
</dbReference>
<evidence type="ECO:0000256" key="2">
    <source>
        <dbReference type="SAM" id="SignalP"/>
    </source>
</evidence>
<keyword evidence="5" id="KW-1185">Reference proteome</keyword>
<dbReference type="InterPro" id="IPR013055">
    <property type="entry name" value="Tachy_Neuro_lke_CS"/>
</dbReference>
<dbReference type="SUPFAM" id="SSF52129">
    <property type="entry name" value="Caspase-like"/>
    <property type="match status" value="1"/>
</dbReference>
<evidence type="ECO:0000313" key="4">
    <source>
        <dbReference type="EMBL" id="RMA57145.1"/>
    </source>
</evidence>
<accession>A0A3L9YGA7</accession>
<comment type="caution">
    <text evidence="4">The sequence shown here is derived from an EMBL/GenBank/DDBJ whole genome shotgun (WGS) entry which is preliminary data.</text>
</comment>